<accession>A0A9P5HRB4</accession>
<evidence type="ECO:0000313" key="3">
    <source>
        <dbReference type="Proteomes" id="UP000710849"/>
    </source>
</evidence>
<evidence type="ECO:0000256" key="1">
    <source>
        <dbReference type="SAM" id="MobiDB-lite"/>
    </source>
</evidence>
<dbReference type="GeneID" id="62155668"/>
<feature type="compositionally biased region" description="Pro residues" evidence="1">
    <location>
        <begin position="11"/>
        <end position="23"/>
    </location>
</feature>
<reference evidence="2 3" key="1">
    <citation type="journal article" date="2020" name="Genome Biol. Evol.">
        <title>Comparative genomics of Sclerotiniaceae.</title>
        <authorList>
            <person name="Valero Jimenez C.A."/>
            <person name="Steentjes M."/>
            <person name="Scholten O.E."/>
            <person name="Van Kan J.A.L."/>
        </authorList>
    </citation>
    <scope>NUCLEOTIDE SEQUENCE [LARGE SCALE GENOMIC DNA]</scope>
    <source>
        <strain evidence="2 3">MUCL 94</strain>
    </source>
</reference>
<organism evidence="2 3">
    <name type="scientific">Botrytis byssoidea</name>
    <dbReference type="NCBI Taxonomy" id="139641"/>
    <lineage>
        <taxon>Eukaryota</taxon>
        <taxon>Fungi</taxon>
        <taxon>Dikarya</taxon>
        <taxon>Ascomycota</taxon>
        <taxon>Pezizomycotina</taxon>
        <taxon>Leotiomycetes</taxon>
        <taxon>Helotiales</taxon>
        <taxon>Sclerotiniaceae</taxon>
        <taxon>Botrytis</taxon>
    </lineage>
</organism>
<comment type="caution">
    <text evidence="2">The sequence shown here is derived from an EMBL/GenBank/DDBJ whole genome shotgun (WGS) entry which is preliminary data.</text>
</comment>
<feature type="compositionally biased region" description="Low complexity" evidence="1">
    <location>
        <begin position="34"/>
        <end position="62"/>
    </location>
</feature>
<keyword evidence="3" id="KW-1185">Reference proteome</keyword>
<protein>
    <submittedName>
        <fullName evidence="2">Uncharacterized protein</fullName>
    </submittedName>
</protein>
<gene>
    <name evidence="2" type="ORF">EAE97_012081</name>
</gene>
<dbReference type="RefSeq" id="XP_038726564.1">
    <property type="nucleotide sequence ID" value="XM_038882595.1"/>
</dbReference>
<proteinExistence type="predicted"/>
<dbReference type="Proteomes" id="UP000710849">
    <property type="component" value="Unassembled WGS sequence"/>
</dbReference>
<sequence length="384" mass="43796">MAQLQSQSNPNPNPRLGSPPPPKTKTKSRPRSPPQLHSQLKPKPKPSSSSSSSSSPSLSTSISSSFENDIEISDIACTPASFNSTPLALLQCTEESSQVENNHHRPSFFPLAQKHLKDVYTKLRCYSKSTQTRIRMSKLDEVLDSRNDFPHCWTENIANTFALTHYTLSEILPLVRDNSFLSQKRQSLSTWKRFEEEVFYDTLLHKGNTQQIENTSGLPTLSEWRVVSLLENPQCLGCIAFADVDTDMGNATADIDNTNKNSIDNSSTLLRVELFCLFILLARQIDPRMNCENYRQLIRDDEKGNGWVTRSAVTIFLTKTHFRVVEARLNEGTWDQTAPVELRIHIRKSIRWDEVDVKDEKYNEELWRELVSWSFLSAEKSSDN</sequence>
<dbReference type="AlphaFoldDB" id="A0A9P5HRB4"/>
<name>A0A9P5HRB4_9HELO</name>
<feature type="region of interest" description="Disordered" evidence="1">
    <location>
        <begin position="1"/>
        <end position="62"/>
    </location>
</feature>
<dbReference type="EMBL" id="RCSW01000049">
    <property type="protein sequence ID" value="KAF7916843.1"/>
    <property type="molecule type" value="Genomic_DNA"/>
</dbReference>
<evidence type="ECO:0000313" key="2">
    <source>
        <dbReference type="EMBL" id="KAF7916843.1"/>
    </source>
</evidence>